<dbReference type="PROSITE" id="PS01216">
    <property type="entry name" value="SUCCINYL_COA_LIG_1"/>
    <property type="match status" value="1"/>
</dbReference>
<dbReference type="Pfam" id="PF00549">
    <property type="entry name" value="Ligase_CoA"/>
    <property type="match status" value="1"/>
</dbReference>
<dbReference type="EMBL" id="BROH01000001">
    <property type="protein sequence ID" value="GKY86152.1"/>
    <property type="molecule type" value="Genomic_DNA"/>
</dbReference>
<gene>
    <name evidence="4 8" type="primary">sucD</name>
    <name evidence="8" type="ORF">STA1M1_00210</name>
</gene>
<evidence type="ECO:0000256" key="4">
    <source>
        <dbReference type="HAMAP-Rule" id="MF_01988"/>
    </source>
</evidence>
<comment type="subunit">
    <text evidence="4 6">Heterotetramer of two alpha and two beta subunits.</text>
</comment>
<evidence type="ECO:0000313" key="9">
    <source>
        <dbReference type="Proteomes" id="UP001144205"/>
    </source>
</evidence>
<evidence type="ECO:0000256" key="3">
    <source>
        <dbReference type="ARBA" id="ARBA00022741"/>
    </source>
</evidence>
<protein>
    <recommendedName>
        <fullName evidence="4">Succinate--CoA ligase [ADP-forming] subunit alpha</fullName>
        <ecNumber evidence="4">6.2.1.5</ecNumber>
    </recommendedName>
    <alternativeName>
        <fullName evidence="4">Succinyl-CoA synthetase subunit alpha</fullName>
        <shortName evidence="4">SCS-alpha</shortName>
    </alternativeName>
</protein>
<dbReference type="InterPro" id="IPR005811">
    <property type="entry name" value="SUCC_ACL_C"/>
</dbReference>
<dbReference type="InterPro" id="IPR036291">
    <property type="entry name" value="NAD(P)-bd_dom_sf"/>
</dbReference>
<feature type="binding site" evidence="4">
    <location>
        <begin position="96"/>
        <end position="98"/>
    </location>
    <ligand>
        <name>CoA</name>
        <dbReference type="ChEBI" id="CHEBI:57287"/>
    </ligand>
</feature>
<dbReference type="PROSITE" id="PS00399">
    <property type="entry name" value="SUCCINYL_COA_LIG_2"/>
    <property type="match status" value="1"/>
</dbReference>
<sequence>MAILVNENTKVICQGFTGSQGTFHSEQAIAYGTKMVGGVTPGKGGQTHLNLPVFNSVHEARAVTEANASVIYVPPPFAADSILEAIDAEMELIVCITEGIPVLDMMKVKRALEGSASRLIGPNCPGVITPDACKIGIMPGHIHKRGSVGVVSRSGTLTYEAVKQTSDMGLGQSTAVGIGGDPIKGTEHIDVLDMFLDDPETTSIIMIGEIGGTAEEEAAEFIKDQKKKGRWKPVAGFIAGRTAPPGRRMGHAGAIVSGGQGDAESKIEAMKSAGIVVADSPATLGEAVMEAIGK</sequence>
<keyword evidence="1 4" id="KW-0816">Tricarboxylic acid cycle</keyword>
<dbReference type="RefSeq" id="WP_281840124.1">
    <property type="nucleotide sequence ID" value="NZ_BROH01000001.1"/>
</dbReference>
<evidence type="ECO:0000256" key="2">
    <source>
        <dbReference type="ARBA" id="ARBA00022598"/>
    </source>
</evidence>
<feature type="domain" description="CoA-binding" evidence="7">
    <location>
        <begin position="4"/>
        <end position="100"/>
    </location>
</feature>
<dbReference type="PRINTS" id="PR01798">
    <property type="entry name" value="SCOASYNTHASE"/>
</dbReference>
<evidence type="ECO:0000313" key="8">
    <source>
        <dbReference type="EMBL" id="GKY86152.1"/>
    </source>
</evidence>
<keyword evidence="3 4" id="KW-0547">Nucleotide-binding</keyword>
<dbReference type="InterPro" id="IPR003781">
    <property type="entry name" value="CoA-bd"/>
</dbReference>
<dbReference type="InterPro" id="IPR033847">
    <property type="entry name" value="Citrt_syn/SCS-alpha_CS"/>
</dbReference>
<comment type="pathway">
    <text evidence="4 6">Carbohydrate metabolism; tricarboxylic acid cycle; succinate from succinyl-CoA (ligase route): step 1/1.</text>
</comment>
<comment type="catalytic activity">
    <reaction evidence="4 6">
        <text>succinate + ATP + CoA = succinyl-CoA + ADP + phosphate</text>
        <dbReference type="Rhea" id="RHEA:17661"/>
        <dbReference type="ChEBI" id="CHEBI:30031"/>
        <dbReference type="ChEBI" id="CHEBI:30616"/>
        <dbReference type="ChEBI" id="CHEBI:43474"/>
        <dbReference type="ChEBI" id="CHEBI:57287"/>
        <dbReference type="ChEBI" id="CHEBI:57292"/>
        <dbReference type="ChEBI" id="CHEBI:456216"/>
        <dbReference type="EC" id="6.2.1.5"/>
    </reaction>
</comment>
<feature type="binding site" evidence="4">
    <location>
        <begin position="17"/>
        <end position="20"/>
    </location>
    <ligand>
        <name>CoA</name>
        <dbReference type="ChEBI" id="CHEBI:57287"/>
    </ligand>
</feature>
<dbReference type="Gene3D" id="3.40.50.720">
    <property type="entry name" value="NAD(P)-binding Rossmann-like Domain"/>
    <property type="match status" value="1"/>
</dbReference>
<name>A0ABQ5LQ24_9RHOB</name>
<dbReference type="PANTHER" id="PTHR11117">
    <property type="entry name" value="SUCCINYL-COA LIGASE SUBUNIT ALPHA"/>
    <property type="match status" value="1"/>
</dbReference>
<dbReference type="PANTHER" id="PTHR11117:SF2">
    <property type="entry name" value="SUCCINATE--COA LIGASE [ADP_GDP-FORMING] SUBUNIT ALPHA, MITOCHONDRIAL"/>
    <property type="match status" value="1"/>
</dbReference>
<feature type="binding site" evidence="4">
    <location>
        <position position="43"/>
    </location>
    <ligand>
        <name>CoA</name>
        <dbReference type="ChEBI" id="CHEBI:57287"/>
    </ligand>
</feature>
<comment type="similarity">
    <text evidence="4 5">Belongs to the succinate/malate CoA ligase alpha subunit family.</text>
</comment>
<dbReference type="InterPro" id="IPR017440">
    <property type="entry name" value="Cit_synth/succinyl-CoA_lig_AS"/>
</dbReference>
<dbReference type="NCBIfam" id="TIGR01019">
    <property type="entry name" value="sucCoAalpha"/>
    <property type="match status" value="1"/>
</dbReference>
<evidence type="ECO:0000256" key="1">
    <source>
        <dbReference type="ARBA" id="ARBA00022532"/>
    </source>
</evidence>
<dbReference type="SUPFAM" id="SSF52210">
    <property type="entry name" value="Succinyl-CoA synthetase domains"/>
    <property type="match status" value="1"/>
</dbReference>
<dbReference type="Gene3D" id="3.40.50.261">
    <property type="entry name" value="Succinyl-CoA synthetase domains"/>
    <property type="match status" value="1"/>
</dbReference>
<organism evidence="8 9">
    <name type="scientific">Sinisalibacter aestuarii</name>
    <dbReference type="NCBI Taxonomy" id="2949426"/>
    <lineage>
        <taxon>Bacteria</taxon>
        <taxon>Pseudomonadati</taxon>
        <taxon>Pseudomonadota</taxon>
        <taxon>Alphaproteobacteria</taxon>
        <taxon>Rhodobacterales</taxon>
        <taxon>Roseobacteraceae</taxon>
        <taxon>Sinisalibacter</taxon>
    </lineage>
</organism>
<dbReference type="Pfam" id="PF02629">
    <property type="entry name" value="CoA_binding"/>
    <property type="match status" value="1"/>
</dbReference>
<feature type="binding site" evidence="4">
    <location>
        <position position="159"/>
    </location>
    <ligand>
        <name>substrate</name>
        <note>ligand shared with subunit beta</note>
    </ligand>
</feature>
<dbReference type="PIRSF" id="PIRSF001553">
    <property type="entry name" value="SucCS_alpha"/>
    <property type="match status" value="1"/>
</dbReference>
<dbReference type="InterPro" id="IPR005810">
    <property type="entry name" value="CoA_lig_alpha"/>
</dbReference>
<comment type="caution">
    <text evidence="8">The sequence shown here is derived from an EMBL/GenBank/DDBJ whole genome shotgun (WGS) entry which is preliminary data.</text>
</comment>
<evidence type="ECO:0000256" key="6">
    <source>
        <dbReference type="RuleBase" id="RU000699"/>
    </source>
</evidence>
<accession>A0ABQ5LQ24</accession>
<dbReference type="InterPro" id="IPR016102">
    <property type="entry name" value="Succinyl-CoA_synth-like"/>
</dbReference>
<dbReference type="NCBIfam" id="NF004230">
    <property type="entry name" value="PRK05678.1"/>
    <property type="match status" value="1"/>
</dbReference>
<comment type="function">
    <text evidence="4 6">Succinyl-CoA synthetase functions in the citric acid cycle (TCA), coupling the hydrolysis of succinyl-CoA to the synthesis of either ATP or GTP and thus represents the only step of substrate-level phosphorylation in the TCA. The alpha subunit of the enzyme binds the substrates coenzyme A and phosphate, while succinate binding and nucleotide specificity is provided by the beta subunit.</text>
</comment>
<keyword evidence="2 4" id="KW-0436">Ligase</keyword>
<comment type="catalytic activity">
    <reaction evidence="4">
        <text>GTP + succinate + CoA = succinyl-CoA + GDP + phosphate</text>
        <dbReference type="Rhea" id="RHEA:22120"/>
        <dbReference type="ChEBI" id="CHEBI:30031"/>
        <dbReference type="ChEBI" id="CHEBI:37565"/>
        <dbReference type="ChEBI" id="CHEBI:43474"/>
        <dbReference type="ChEBI" id="CHEBI:57287"/>
        <dbReference type="ChEBI" id="CHEBI:57292"/>
        <dbReference type="ChEBI" id="CHEBI:58189"/>
    </reaction>
</comment>
<dbReference type="GO" id="GO:0016874">
    <property type="term" value="F:ligase activity"/>
    <property type="evidence" value="ECO:0007669"/>
    <property type="project" value="UniProtKB-KW"/>
</dbReference>
<dbReference type="EC" id="6.2.1.5" evidence="4"/>
<dbReference type="HAMAP" id="MF_01988">
    <property type="entry name" value="Succ_CoA_alpha"/>
    <property type="match status" value="1"/>
</dbReference>
<reference evidence="8" key="1">
    <citation type="journal article" date="2023" name="Int. J. Syst. Evol. Microbiol.">
        <title>Sinisalibacter aestuarii sp. nov., isolated from estuarine sediment of the Arakawa River.</title>
        <authorList>
            <person name="Arafat S.T."/>
            <person name="Hirano S."/>
            <person name="Sato A."/>
            <person name="Takeuchi K."/>
            <person name="Yasuda T."/>
            <person name="Terahara T."/>
            <person name="Hamada M."/>
            <person name="Kobayashi T."/>
        </authorList>
    </citation>
    <scope>NUCLEOTIDE SEQUENCE</scope>
    <source>
        <strain evidence="8">B-399</strain>
    </source>
</reference>
<feature type="active site" description="Tele-phosphohistidine intermediate" evidence="4">
    <location>
        <position position="251"/>
    </location>
</feature>
<dbReference type="Proteomes" id="UP001144205">
    <property type="component" value="Unassembled WGS sequence"/>
</dbReference>
<dbReference type="SUPFAM" id="SSF51735">
    <property type="entry name" value="NAD(P)-binding Rossmann-fold domains"/>
    <property type="match status" value="1"/>
</dbReference>
<dbReference type="SMART" id="SM00881">
    <property type="entry name" value="CoA_binding"/>
    <property type="match status" value="1"/>
</dbReference>
<evidence type="ECO:0000256" key="5">
    <source>
        <dbReference type="RuleBase" id="RU000677"/>
    </source>
</evidence>
<keyword evidence="9" id="KW-1185">Reference proteome</keyword>
<proteinExistence type="inferred from homology"/>
<evidence type="ECO:0000259" key="7">
    <source>
        <dbReference type="SMART" id="SM00881"/>
    </source>
</evidence>